<evidence type="ECO:0000256" key="1">
    <source>
        <dbReference type="SAM" id="Phobius"/>
    </source>
</evidence>
<gene>
    <name evidence="2" type="ORF">AAY24_17985</name>
</gene>
<keyword evidence="3" id="KW-1185">Reference proteome</keyword>
<keyword evidence="1" id="KW-0812">Transmembrane</keyword>
<dbReference type="RefSeq" id="WP_046860841.1">
    <property type="nucleotide sequence ID" value="NZ_CP011412.1"/>
</dbReference>
<feature type="transmembrane region" description="Helical" evidence="1">
    <location>
        <begin position="121"/>
        <end position="140"/>
    </location>
</feature>
<accession>A0A0F7K3V0</accession>
<feature type="transmembrane region" description="Helical" evidence="1">
    <location>
        <begin position="29"/>
        <end position="49"/>
    </location>
</feature>
<evidence type="ECO:0000313" key="3">
    <source>
        <dbReference type="Proteomes" id="UP000034410"/>
    </source>
</evidence>
<protein>
    <submittedName>
        <fullName evidence="2">Uncharacterized protein</fullName>
    </submittedName>
</protein>
<name>A0A0F7K3V0_9GAMM</name>
<organism evidence="2 3">
    <name type="scientific">Sedimenticola thiotaurini</name>
    <dbReference type="NCBI Taxonomy" id="1543721"/>
    <lineage>
        <taxon>Bacteria</taxon>
        <taxon>Pseudomonadati</taxon>
        <taxon>Pseudomonadota</taxon>
        <taxon>Gammaproteobacteria</taxon>
        <taxon>Chromatiales</taxon>
        <taxon>Sedimenticolaceae</taxon>
        <taxon>Sedimenticola</taxon>
    </lineage>
</organism>
<keyword evidence="1" id="KW-1133">Transmembrane helix</keyword>
<evidence type="ECO:0000313" key="2">
    <source>
        <dbReference type="EMBL" id="AKH21920.1"/>
    </source>
</evidence>
<dbReference type="KEGG" id="seds:AAY24_17985"/>
<dbReference type="EMBL" id="CP011412">
    <property type="protein sequence ID" value="AKH21920.1"/>
    <property type="molecule type" value="Genomic_DNA"/>
</dbReference>
<dbReference type="OrthoDB" id="9833138at2"/>
<feature type="transmembrane region" description="Helical" evidence="1">
    <location>
        <begin position="90"/>
        <end position="109"/>
    </location>
</feature>
<dbReference type="AlphaFoldDB" id="A0A0F7K3V0"/>
<dbReference type="Proteomes" id="UP000034410">
    <property type="component" value="Chromosome"/>
</dbReference>
<reference evidence="2 3" key="1">
    <citation type="journal article" date="2015" name="Genome Announc.">
        <title>Complete Genome Sequence of Sedimenticola thiotaurini Strain SIP-G1, a Polyphosphate- and Polyhydroxyalkanoate-Accumulating Sulfur-Oxidizing Gammaproteobacterium Isolated from Salt Marsh Sediments.</title>
        <authorList>
            <person name="Flood B.E."/>
            <person name="Jones D.S."/>
            <person name="Bailey J.V."/>
        </authorList>
    </citation>
    <scope>NUCLEOTIDE SEQUENCE [LARGE SCALE GENOMIC DNA]</scope>
    <source>
        <strain evidence="2 3">SIP-G1</strain>
    </source>
</reference>
<keyword evidence="1" id="KW-0472">Membrane</keyword>
<sequence>MRIKKEDVFPIFYSKMGRTLTKQERKKEWVAVLVLVIGFMVVAVATYTLPDDVLTRNPVIENMINILSHYVPSIGRFGRMSEFPEVAQTIYAAELMCIPFLIVWMLKSFGFEVASMPAAKWRVLVAIPFFCGRGIGYLGLLPRFPRWGSALIAN</sequence>
<proteinExistence type="predicted"/>